<name>A0A0C2E2A0_9BILA</name>
<keyword evidence="2" id="KW-1185">Reference proteome</keyword>
<dbReference type="EMBL" id="KN726139">
    <property type="protein sequence ID" value="KIH69557.1"/>
    <property type="molecule type" value="Genomic_DNA"/>
</dbReference>
<dbReference type="Proteomes" id="UP000054047">
    <property type="component" value="Unassembled WGS sequence"/>
</dbReference>
<protein>
    <submittedName>
        <fullName evidence="1">Uncharacterized protein</fullName>
    </submittedName>
</protein>
<reference evidence="1 2" key="1">
    <citation type="submission" date="2013-12" db="EMBL/GenBank/DDBJ databases">
        <title>Draft genome of the parsitic nematode Ancylostoma duodenale.</title>
        <authorList>
            <person name="Mitreva M."/>
        </authorList>
    </citation>
    <scope>NUCLEOTIDE SEQUENCE [LARGE SCALE GENOMIC DNA]</scope>
    <source>
        <strain evidence="1 2">Zhejiang</strain>
    </source>
</reference>
<evidence type="ECO:0000313" key="2">
    <source>
        <dbReference type="Proteomes" id="UP000054047"/>
    </source>
</evidence>
<dbReference type="AlphaFoldDB" id="A0A0C2E2A0"/>
<accession>A0A0C2E2A0</accession>
<proteinExistence type="predicted"/>
<gene>
    <name evidence="1" type="ORF">ANCDUO_00091</name>
</gene>
<organism evidence="1 2">
    <name type="scientific">Ancylostoma duodenale</name>
    <dbReference type="NCBI Taxonomy" id="51022"/>
    <lineage>
        <taxon>Eukaryota</taxon>
        <taxon>Metazoa</taxon>
        <taxon>Ecdysozoa</taxon>
        <taxon>Nematoda</taxon>
        <taxon>Chromadorea</taxon>
        <taxon>Rhabditida</taxon>
        <taxon>Rhabditina</taxon>
        <taxon>Rhabditomorpha</taxon>
        <taxon>Strongyloidea</taxon>
        <taxon>Ancylostomatidae</taxon>
        <taxon>Ancylostomatinae</taxon>
        <taxon>Ancylostoma</taxon>
    </lineage>
</organism>
<dbReference type="OrthoDB" id="5800121at2759"/>
<evidence type="ECO:0000313" key="1">
    <source>
        <dbReference type="EMBL" id="KIH69557.1"/>
    </source>
</evidence>
<sequence>MERRLSMMEMKIFRSITHPAGIYNKYIRERFGVTPVTYKLFRNQPSWYGNVLRANDDTVCEITYDLKPPRTWSKKPQKQRRLNILHANLKRMSVIYG</sequence>